<dbReference type="Proteomes" id="UP000570361">
    <property type="component" value="Unassembled WGS sequence"/>
</dbReference>
<dbReference type="InterPro" id="IPR046350">
    <property type="entry name" value="Cystatin_sf"/>
</dbReference>
<accession>A0A7W5AV47</accession>
<sequence>MRTVRRKRKPFWTPVRIVLASVTGLLTIIIGINAYYWHVQSPFWEEENAAKSAAEQNAGLHDSSSAYKYVWDTTAWIVLGKDADGDAAIAWLPEEGGQPIIRKKEEGIARAELKEQFQQSKPDADLEHMQVGLLEGQPVWELFYSRDQAGVETYYYDFYRYNDGGYIITYNLPKQ</sequence>
<dbReference type="Gene3D" id="3.10.450.40">
    <property type="match status" value="2"/>
</dbReference>
<reference evidence="3 4" key="1">
    <citation type="submission" date="2020-08" db="EMBL/GenBank/DDBJ databases">
        <title>Genomic Encyclopedia of Type Strains, Phase III (KMG-III): the genomes of soil and plant-associated and newly described type strains.</title>
        <authorList>
            <person name="Whitman W."/>
        </authorList>
    </citation>
    <scope>NUCLEOTIDE SEQUENCE [LARGE SCALE GENOMIC DNA]</scope>
    <source>
        <strain evidence="3 4">CECT 5862</strain>
    </source>
</reference>
<evidence type="ECO:0000313" key="3">
    <source>
        <dbReference type="EMBL" id="MBB3109325.1"/>
    </source>
</evidence>
<dbReference type="AlphaFoldDB" id="A0A7W5AV47"/>
<keyword evidence="1" id="KW-0472">Membrane</keyword>
<keyword evidence="1" id="KW-0812">Transmembrane</keyword>
<dbReference type="RefSeq" id="WP_183598272.1">
    <property type="nucleotide sequence ID" value="NZ_JACHXK010000002.1"/>
</dbReference>
<feature type="domain" description="Cell wall elongation regulator TseB-like" evidence="2">
    <location>
        <begin position="50"/>
        <end position="93"/>
    </location>
</feature>
<dbReference type="EMBL" id="JACHXK010000002">
    <property type="protein sequence ID" value="MBB3109325.1"/>
    <property type="molecule type" value="Genomic_DNA"/>
</dbReference>
<feature type="transmembrane region" description="Helical" evidence="1">
    <location>
        <begin position="12"/>
        <end position="37"/>
    </location>
</feature>
<dbReference type="Pfam" id="PF17881">
    <property type="entry name" value="TseB"/>
    <property type="match status" value="1"/>
</dbReference>
<evidence type="ECO:0000256" key="1">
    <source>
        <dbReference type="SAM" id="Phobius"/>
    </source>
</evidence>
<protein>
    <submittedName>
        <fullName evidence="3">Uncharacterized protein YpmB</fullName>
    </submittedName>
</protein>
<evidence type="ECO:0000259" key="2">
    <source>
        <dbReference type="Pfam" id="PF17881"/>
    </source>
</evidence>
<keyword evidence="1" id="KW-1133">Transmembrane helix</keyword>
<organism evidence="3 4">
    <name type="scientific">Paenibacillus phyllosphaerae</name>
    <dbReference type="NCBI Taxonomy" id="274593"/>
    <lineage>
        <taxon>Bacteria</taxon>
        <taxon>Bacillati</taxon>
        <taxon>Bacillota</taxon>
        <taxon>Bacilli</taxon>
        <taxon>Bacillales</taxon>
        <taxon>Paenibacillaceae</taxon>
        <taxon>Paenibacillus</taxon>
    </lineage>
</organism>
<gene>
    <name evidence="3" type="ORF">FHS18_001377</name>
</gene>
<dbReference type="InterPro" id="IPR041401">
    <property type="entry name" value="TseB-like_dom"/>
</dbReference>
<keyword evidence="4" id="KW-1185">Reference proteome</keyword>
<dbReference type="SUPFAM" id="SSF54403">
    <property type="entry name" value="Cystatin/monellin"/>
    <property type="match status" value="2"/>
</dbReference>
<comment type="caution">
    <text evidence="3">The sequence shown here is derived from an EMBL/GenBank/DDBJ whole genome shotgun (WGS) entry which is preliminary data.</text>
</comment>
<proteinExistence type="predicted"/>
<name>A0A7W5AV47_9BACL</name>
<evidence type="ECO:0000313" key="4">
    <source>
        <dbReference type="Proteomes" id="UP000570361"/>
    </source>
</evidence>